<accession>C6XWF3</accession>
<dbReference type="InterPro" id="IPR050583">
    <property type="entry name" value="Mycobacterial_A85_antigen"/>
</dbReference>
<dbReference type="KEGG" id="phe:Phep_4051"/>
<keyword evidence="2" id="KW-1185">Reference proteome</keyword>
<dbReference type="STRING" id="485917.Phep_4051"/>
<dbReference type="Pfam" id="PF00756">
    <property type="entry name" value="Esterase"/>
    <property type="match status" value="1"/>
</dbReference>
<dbReference type="eggNOG" id="COG2382">
    <property type="taxonomic scope" value="Bacteria"/>
</dbReference>
<dbReference type="Proteomes" id="UP000000852">
    <property type="component" value="Chromosome"/>
</dbReference>
<sequence>MYTAMLLPKLVKTEHLLKSVYLERDVALEFFIPEGLMGNEPLNLLLLNDGQETVGLGLQQMLNSLYQGFKIEPLVVVAIKAGADRLQEYGVAGQPDFLDRGSKAAAYTDFIIKELFPFVHGEVALPINGKRAFAGFSLGGLSAFDLVWNNDRYFDAVGVFSGSFWWRKKDLKDGYTDDDRILHQSIAATAAKPELKFWLMTGTEDELADRNRNFIIDSIDDTVDVIKALLKKGYQRPHDITYYEMVGGKHDVHTWGRAMPAFLCWAFGRKITKLN</sequence>
<dbReference type="PANTHER" id="PTHR48098">
    <property type="entry name" value="ENTEROCHELIN ESTERASE-RELATED"/>
    <property type="match status" value="1"/>
</dbReference>
<dbReference type="SUPFAM" id="SSF53474">
    <property type="entry name" value="alpha/beta-Hydrolases"/>
    <property type="match status" value="1"/>
</dbReference>
<dbReference type="Gene3D" id="3.40.50.1820">
    <property type="entry name" value="alpha/beta hydrolase"/>
    <property type="match status" value="1"/>
</dbReference>
<dbReference type="PANTHER" id="PTHR48098:SF6">
    <property type="entry name" value="FERRI-BACILLIBACTIN ESTERASE BESA"/>
    <property type="match status" value="1"/>
</dbReference>
<evidence type="ECO:0000313" key="2">
    <source>
        <dbReference type="Proteomes" id="UP000000852"/>
    </source>
</evidence>
<dbReference type="HOGENOM" id="CLU_039834_1_2_10"/>
<name>C6XWF3_PEDHD</name>
<proteinExistence type="predicted"/>
<dbReference type="OrthoDB" id="9784036at2"/>
<dbReference type="InterPro" id="IPR029058">
    <property type="entry name" value="AB_hydrolase_fold"/>
</dbReference>
<protein>
    <submittedName>
        <fullName evidence="1">Putative esterase</fullName>
    </submittedName>
</protein>
<dbReference type="ESTHER" id="pedhd-c6xwf3">
    <property type="family name" value="A85-IroE-IroD-Fes-Yiel"/>
</dbReference>
<dbReference type="EMBL" id="CP001681">
    <property type="protein sequence ID" value="ACU06242.1"/>
    <property type="molecule type" value="Genomic_DNA"/>
</dbReference>
<organism evidence="1 2">
    <name type="scientific">Pedobacter heparinus (strain ATCC 13125 / DSM 2366 / CIP 104194 / JCM 7457 / NBRC 12017 / NCIMB 9290 / NRRL B-14731 / HIM 762-3)</name>
    <dbReference type="NCBI Taxonomy" id="485917"/>
    <lineage>
        <taxon>Bacteria</taxon>
        <taxon>Pseudomonadati</taxon>
        <taxon>Bacteroidota</taxon>
        <taxon>Sphingobacteriia</taxon>
        <taxon>Sphingobacteriales</taxon>
        <taxon>Sphingobacteriaceae</taxon>
        <taxon>Pedobacter</taxon>
    </lineage>
</organism>
<dbReference type="AlphaFoldDB" id="C6XWF3"/>
<reference evidence="1 2" key="1">
    <citation type="journal article" date="2009" name="Stand. Genomic Sci.">
        <title>Complete genome sequence of Pedobacter heparinus type strain (HIM 762-3).</title>
        <authorList>
            <person name="Han C."/>
            <person name="Spring S."/>
            <person name="Lapidus A."/>
            <person name="Del Rio T.G."/>
            <person name="Tice H."/>
            <person name="Copeland A."/>
            <person name="Cheng J.F."/>
            <person name="Lucas S."/>
            <person name="Chen F."/>
            <person name="Nolan M."/>
            <person name="Bruce D."/>
            <person name="Goodwin L."/>
            <person name="Pitluck S."/>
            <person name="Ivanova N."/>
            <person name="Mavromatis K."/>
            <person name="Mikhailova N."/>
            <person name="Pati A."/>
            <person name="Chen A."/>
            <person name="Palaniappan K."/>
            <person name="Land M."/>
            <person name="Hauser L."/>
            <person name="Chang Y.J."/>
            <person name="Jeffries C.C."/>
            <person name="Saunders E."/>
            <person name="Chertkov O."/>
            <person name="Brettin T."/>
            <person name="Goker M."/>
            <person name="Rohde M."/>
            <person name="Bristow J."/>
            <person name="Eisen J.A."/>
            <person name="Markowitz V."/>
            <person name="Hugenholtz P."/>
            <person name="Kyrpides N.C."/>
            <person name="Klenk H.P."/>
            <person name="Detter J.C."/>
        </authorList>
    </citation>
    <scope>NUCLEOTIDE SEQUENCE [LARGE SCALE GENOMIC DNA]</scope>
    <source>
        <strain evidence="2">ATCC 13125 / DSM 2366 / CIP 104194 / JCM 7457 / NBRC 12017 / NCIMB 9290 / NRRL B-14731 / HIM 762-3</strain>
    </source>
</reference>
<evidence type="ECO:0000313" key="1">
    <source>
        <dbReference type="EMBL" id="ACU06242.1"/>
    </source>
</evidence>
<gene>
    <name evidence="1" type="ordered locus">Phep_4051</name>
</gene>
<dbReference type="InterPro" id="IPR000801">
    <property type="entry name" value="Esterase-like"/>
</dbReference>